<comment type="caution">
    <text evidence="2">The sequence shown here is derived from an EMBL/GenBank/DDBJ whole genome shotgun (WGS) entry which is preliminary data.</text>
</comment>
<sequence>MKWLVRLFTAVYLVALGLDLAATVGYIGTTGSGEETLAGKFLQYIGLPWTMFFDPKTTTGSVAAMLVPAINVGILWLAADLIESRED</sequence>
<reference evidence="2 3" key="1">
    <citation type="journal article" date="2014" name="Int. J. Syst. Evol. Microbiol.">
        <title>Complete genome sequence of Corynebacterium casei LMG S-19264T (=DSM 44701T), isolated from a smear-ripened cheese.</title>
        <authorList>
            <consortium name="US DOE Joint Genome Institute (JGI-PGF)"/>
            <person name="Walter F."/>
            <person name="Albersmeier A."/>
            <person name="Kalinowski J."/>
            <person name="Ruckert C."/>
        </authorList>
    </citation>
    <scope>NUCLEOTIDE SEQUENCE [LARGE SCALE GENOMIC DNA]</scope>
    <source>
        <strain evidence="2 3">CGMCC 1.15358</strain>
    </source>
</reference>
<dbReference type="AlphaFoldDB" id="A0A916YBN2"/>
<organism evidence="2 3">
    <name type="scientific">Croceicoccus pelagius</name>
    <dbReference type="NCBI Taxonomy" id="1703341"/>
    <lineage>
        <taxon>Bacteria</taxon>
        <taxon>Pseudomonadati</taxon>
        <taxon>Pseudomonadota</taxon>
        <taxon>Alphaproteobacteria</taxon>
        <taxon>Sphingomonadales</taxon>
        <taxon>Erythrobacteraceae</taxon>
        <taxon>Croceicoccus</taxon>
    </lineage>
</organism>
<name>A0A916YBN2_9SPHN</name>
<keyword evidence="3" id="KW-1185">Reference proteome</keyword>
<evidence type="ECO:0000256" key="1">
    <source>
        <dbReference type="SAM" id="Phobius"/>
    </source>
</evidence>
<evidence type="ECO:0000313" key="2">
    <source>
        <dbReference type="EMBL" id="GGD39002.1"/>
    </source>
</evidence>
<proteinExistence type="predicted"/>
<protein>
    <submittedName>
        <fullName evidence="2">Uncharacterized protein</fullName>
    </submittedName>
</protein>
<keyword evidence="1" id="KW-0472">Membrane</keyword>
<dbReference type="RefSeq" id="WP_066763180.1">
    <property type="nucleotide sequence ID" value="NZ_BMIO01000003.1"/>
</dbReference>
<evidence type="ECO:0000313" key="3">
    <source>
        <dbReference type="Proteomes" id="UP000598997"/>
    </source>
</evidence>
<feature type="transmembrane region" description="Helical" evidence="1">
    <location>
        <begin position="62"/>
        <end position="82"/>
    </location>
</feature>
<dbReference type="OrthoDB" id="7433012at2"/>
<keyword evidence="1" id="KW-1133">Transmembrane helix</keyword>
<gene>
    <name evidence="2" type="ORF">GCM10010989_11330</name>
</gene>
<keyword evidence="1" id="KW-0812">Transmembrane</keyword>
<dbReference type="Proteomes" id="UP000598997">
    <property type="component" value="Unassembled WGS sequence"/>
</dbReference>
<accession>A0A916YBN2</accession>
<dbReference type="EMBL" id="BMIO01000003">
    <property type="protein sequence ID" value="GGD39002.1"/>
    <property type="molecule type" value="Genomic_DNA"/>
</dbReference>